<dbReference type="SMART" id="SM00530">
    <property type="entry name" value="HTH_XRE"/>
    <property type="match status" value="1"/>
</dbReference>
<evidence type="ECO:0000259" key="3">
    <source>
        <dbReference type="PROSITE" id="PS50943"/>
    </source>
</evidence>
<dbReference type="EMBL" id="JBJHZX010000028">
    <property type="protein sequence ID" value="MFL0197334.1"/>
    <property type="molecule type" value="Genomic_DNA"/>
</dbReference>
<protein>
    <submittedName>
        <fullName evidence="4">Helix-turn-helix domain-containing protein</fullName>
    </submittedName>
</protein>
<dbReference type="Pfam" id="PF01381">
    <property type="entry name" value="HTH_3"/>
    <property type="match status" value="1"/>
</dbReference>
<evidence type="ECO:0000256" key="1">
    <source>
        <dbReference type="ARBA" id="ARBA00023125"/>
    </source>
</evidence>
<organism evidence="4 5">
    <name type="scientific">Candidatus Clostridium eludens</name>
    <dbReference type="NCBI Taxonomy" id="3381663"/>
    <lineage>
        <taxon>Bacteria</taxon>
        <taxon>Bacillati</taxon>
        <taxon>Bacillota</taxon>
        <taxon>Clostridia</taxon>
        <taxon>Eubacteriales</taxon>
        <taxon>Clostridiaceae</taxon>
        <taxon>Clostridium</taxon>
    </lineage>
</organism>
<proteinExistence type="predicted"/>
<dbReference type="PROSITE" id="PS50943">
    <property type="entry name" value="HTH_CROC1"/>
    <property type="match status" value="1"/>
</dbReference>
<dbReference type="Gene3D" id="1.10.260.40">
    <property type="entry name" value="lambda repressor-like DNA-binding domains"/>
    <property type="match status" value="1"/>
</dbReference>
<feature type="compositionally biased region" description="Basic and acidic residues" evidence="2">
    <location>
        <begin position="80"/>
        <end position="108"/>
    </location>
</feature>
<dbReference type="PANTHER" id="PTHR46558:SF11">
    <property type="entry name" value="HTH-TYPE TRANSCRIPTIONAL REGULATOR XRE"/>
    <property type="match status" value="1"/>
</dbReference>
<dbReference type="SUPFAM" id="SSF47413">
    <property type="entry name" value="lambda repressor-like DNA-binding domains"/>
    <property type="match status" value="1"/>
</dbReference>
<reference evidence="4 5" key="1">
    <citation type="submission" date="2024-11" db="EMBL/GenBank/DDBJ databases">
        <authorList>
            <person name="Heng Y.C."/>
            <person name="Lim A.C.H."/>
            <person name="Lee J.K.Y."/>
            <person name="Kittelmann S."/>
        </authorList>
    </citation>
    <scope>NUCLEOTIDE SEQUENCE [LARGE SCALE GENOMIC DNA]</scope>
    <source>
        <strain evidence="4 5">WILCCON 0269</strain>
    </source>
</reference>
<feature type="domain" description="HTH cro/C1-type" evidence="3">
    <location>
        <begin position="9"/>
        <end position="63"/>
    </location>
</feature>
<accession>A0ABW8SQ85</accession>
<comment type="caution">
    <text evidence="4">The sequence shown here is derived from an EMBL/GenBank/DDBJ whole genome shotgun (WGS) entry which is preliminary data.</text>
</comment>
<sequence length="162" mass="18784">MDNILGKRIRLLRTENGLTQEEFGKPYNLRKSTISQYESGFSKPDDELKKRIVNDFNVSLDWLMGLTDIRNPYIGNQNNKVEETQNIKKEPEKPKEILPENKKEKEPSDSDLATTQMVIDRLIEEGLLKDDKIDARIANMLLNSLKIDIELKLNEKKKNQSP</sequence>
<dbReference type="PANTHER" id="PTHR46558">
    <property type="entry name" value="TRACRIPTIONAL REGULATORY PROTEIN-RELATED-RELATED"/>
    <property type="match status" value="1"/>
</dbReference>
<dbReference type="CDD" id="cd00093">
    <property type="entry name" value="HTH_XRE"/>
    <property type="match status" value="1"/>
</dbReference>
<evidence type="ECO:0000313" key="5">
    <source>
        <dbReference type="Proteomes" id="UP001623660"/>
    </source>
</evidence>
<name>A0ABW8SQ85_9CLOT</name>
<keyword evidence="1" id="KW-0238">DNA-binding</keyword>
<gene>
    <name evidence="4" type="ORF">ACJDU8_17465</name>
</gene>
<feature type="region of interest" description="Disordered" evidence="2">
    <location>
        <begin position="73"/>
        <end position="111"/>
    </location>
</feature>
<dbReference type="RefSeq" id="WP_406793437.1">
    <property type="nucleotide sequence ID" value="NZ_JBJHZX010000028.1"/>
</dbReference>
<evidence type="ECO:0000256" key="2">
    <source>
        <dbReference type="SAM" id="MobiDB-lite"/>
    </source>
</evidence>
<evidence type="ECO:0000313" key="4">
    <source>
        <dbReference type="EMBL" id="MFL0197334.1"/>
    </source>
</evidence>
<dbReference type="Proteomes" id="UP001623660">
    <property type="component" value="Unassembled WGS sequence"/>
</dbReference>
<keyword evidence="5" id="KW-1185">Reference proteome</keyword>
<dbReference type="InterPro" id="IPR001387">
    <property type="entry name" value="Cro/C1-type_HTH"/>
</dbReference>
<dbReference type="InterPro" id="IPR010982">
    <property type="entry name" value="Lambda_DNA-bd_dom_sf"/>
</dbReference>